<protein>
    <submittedName>
        <fullName evidence="3">PP2C family protein-serine/threonine phosphatase</fullName>
        <ecNumber evidence="3">3.1.3.16</ecNumber>
    </submittedName>
</protein>
<gene>
    <name evidence="3" type="ORF">QLQ12_42175</name>
</gene>
<dbReference type="InterPro" id="IPR036457">
    <property type="entry name" value="PPM-type-like_dom_sf"/>
</dbReference>
<dbReference type="SUPFAM" id="SSF81606">
    <property type="entry name" value="PP2C-like"/>
    <property type="match status" value="1"/>
</dbReference>
<dbReference type="InterPro" id="IPR001932">
    <property type="entry name" value="PPM-type_phosphatase-like_dom"/>
</dbReference>
<dbReference type="Proteomes" id="UP001241758">
    <property type="component" value="Unassembled WGS sequence"/>
</dbReference>
<reference evidence="3 4" key="1">
    <citation type="submission" date="2023-05" db="EMBL/GenBank/DDBJ databases">
        <title>Actinoplanes sp. NEAU-A12 genome sequencing.</title>
        <authorList>
            <person name="Wang Z.-S."/>
        </authorList>
    </citation>
    <scope>NUCLEOTIDE SEQUENCE [LARGE SCALE GENOMIC DNA]</scope>
    <source>
        <strain evidence="3 4">NEAU-A12</strain>
    </source>
</reference>
<dbReference type="EMBL" id="JASCTH010000042">
    <property type="protein sequence ID" value="MDI6105213.1"/>
    <property type="molecule type" value="Genomic_DNA"/>
</dbReference>
<proteinExistence type="predicted"/>
<keyword evidence="1 3" id="KW-0378">Hydrolase</keyword>
<dbReference type="InterPro" id="IPR052016">
    <property type="entry name" value="Bact_Sigma-Reg"/>
</dbReference>
<organism evidence="3 4">
    <name type="scientific">Actinoplanes sandaracinus</name>
    <dbReference type="NCBI Taxonomy" id="3045177"/>
    <lineage>
        <taxon>Bacteria</taxon>
        <taxon>Bacillati</taxon>
        <taxon>Actinomycetota</taxon>
        <taxon>Actinomycetes</taxon>
        <taxon>Micromonosporales</taxon>
        <taxon>Micromonosporaceae</taxon>
        <taxon>Actinoplanes</taxon>
    </lineage>
</organism>
<dbReference type="PANTHER" id="PTHR43156">
    <property type="entry name" value="STAGE II SPORULATION PROTEIN E-RELATED"/>
    <property type="match status" value="1"/>
</dbReference>
<evidence type="ECO:0000313" key="4">
    <source>
        <dbReference type="Proteomes" id="UP001241758"/>
    </source>
</evidence>
<evidence type="ECO:0000259" key="2">
    <source>
        <dbReference type="SMART" id="SM00331"/>
    </source>
</evidence>
<comment type="caution">
    <text evidence="3">The sequence shown here is derived from an EMBL/GenBank/DDBJ whole genome shotgun (WGS) entry which is preliminary data.</text>
</comment>
<dbReference type="SMART" id="SM00331">
    <property type="entry name" value="PP2C_SIG"/>
    <property type="match status" value="1"/>
</dbReference>
<dbReference type="Pfam" id="PF07228">
    <property type="entry name" value="SpoIIE"/>
    <property type="match status" value="1"/>
</dbReference>
<dbReference type="GO" id="GO:0004722">
    <property type="term" value="F:protein serine/threonine phosphatase activity"/>
    <property type="evidence" value="ECO:0007669"/>
    <property type="project" value="UniProtKB-EC"/>
</dbReference>
<feature type="domain" description="PPM-type phosphatase" evidence="2">
    <location>
        <begin position="195"/>
        <end position="419"/>
    </location>
</feature>
<dbReference type="Gene3D" id="3.60.40.10">
    <property type="entry name" value="PPM-type phosphatase domain"/>
    <property type="match status" value="1"/>
</dbReference>
<accession>A0ABT6WZN4</accession>
<sequence length="428" mass="45316">MTNNGGAAARELTPPDLLMAAYRTLGGTLNLHRNAAAAVRLAVPSLARVAVLVLAADRQQAQWWMAGHRPAAHPPDHESYGAVACLPSWIGRILADAIGVKAHPVPSGRRFLPDGTEHDGHGMVVTLSCAYQCQGVLVLLRDVRQETFADAHQSVAVEFAAAVSRAVTAAMLYRDQVQVADTLRAALMPTPLPYVAGIELAASYRPAREALRIGGDIVHVEPLAEGSALCVLGDVCGKGIDAAVAGNRLRQSLRVLHRVTRQPLDMLNLLNDATFDPDTAEATQFTTVIIGVVRAIPGGGALLRLAAGGHPAPLVVRRTGTVQRVHIGGMMLGAECPATFAEAVIWLAPGESCVLYTDGVIDAEGGPRGEAFGQNRLVALLAEYAGMPAALVAERIDQRTDDWLNRADHDDIAVLVLRAPQPFEASPH</sequence>
<keyword evidence="4" id="KW-1185">Reference proteome</keyword>
<evidence type="ECO:0000313" key="3">
    <source>
        <dbReference type="EMBL" id="MDI6105213.1"/>
    </source>
</evidence>
<name>A0ABT6WZN4_9ACTN</name>
<evidence type="ECO:0000256" key="1">
    <source>
        <dbReference type="ARBA" id="ARBA00022801"/>
    </source>
</evidence>
<dbReference type="PANTHER" id="PTHR43156:SF2">
    <property type="entry name" value="STAGE II SPORULATION PROTEIN E"/>
    <property type="match status" value="1"/>
</dbReference>
<dbReference type="RefSeq" id="WP_282766681.1">
    <property type="nucleotide sequence ID" value="NZ_JASCTH010000042.1"/>
</dbReference>
<dbReference type="EC" id="3.1.3.16" evidence="3"/>